<name>A0AAV1J5D5_9NEOP</name>
<proteinExistence type="predicted"/>
<dbReference type="SUPFAM" id="SSF53098">
    <property type="entry name" value="Ribonuclease H-like"/>
    <property type="match status" value="1"/>
</dbReference>
<dbReference type="InterPro" id="IPR012337">
    <property type="entry name" value="RNaseH-like_sf"/>
</dbReference>
<feature type="domain" description="RNase H type-1" evidence="1">
    <location>
        <begin position="184"/>
        <end position="318"/>
    </location>
</feature>
<evidence type="ECO:0000259" key="1">
    <source>
        <dbReference type="PROSITE" id="PS50879"/>
    </source>
</evidence>
<evidence type="ECO:0000313" key="2">
    <source>
        <dbReference type="EMBL" id="CAK1544674.1"/>
    </source>
</evidence>
<accession>A0AAV1J5D5</accession>
<protein>
    <recommendedName>
        <fullName evidence="1">RNase H type-1 domain-containing protein</fullName>
    </recommendedName>
</protein>
<organism evidence="2 3">
    <name type="scientific">Leptosia nina</name>
    <dbReference type="NCBI Taxonomy" id="320188"/>
    <lineage>
        <taxon>Eukaryota</taxon>
        <taxon>Metazoa</taxon>
        <taxon>Ecdysozoa</taxon>
        <taxon>Arthropoda</taxon>
        <taxon>Hexapoda</taxon>
        <taxon>Insecta</taxon>
        <taxon>Pterygota</taxon>
        <taxon>Neoptera</taxon>
        <taxon>Endopterygota</taxon>
        <taxon>Lepidoptera</taxon>
        <taxon>Glossata</taxon>
        <taxon>Ditrysia</taxon>
        <taxon>Papilionoidea</taxon>
        <taxon>Pieridae</taxon>
        <taxon>Pierinae</taxon>
        <taxon>Leptosia</taxon>
    </lineage>
</organism>
<dbReference type="Proteomes" id="UP001497472">
    <property type="component" value="Unassembled WGS sequence"/>
</dbReference>
<dbReference type="Pfam" id="PF00075">
    <property type="entry name" value="RNase_H"/>
    <property type="match status" value="1"/>
</dbReference>
<evidence type="ECO:0000313" key="3">
    <source>
        <dbReference type="Proteomes" id="UP001497472"/>
    </source>
</evidence>
<dbReference type="InterPro" id="IPR002156">
    <property type="entry name" value="RNaseH_domain"/>
</dbReference>
<dbReference type="CDD" id="cd09276">
    <property type="entry name" value="Rnase_HI_RT_non_LTR"/>
    <property type="match status" value="1"/>
</dbReference>
<dbReference type="GO" id="GO:0004523">
    <property type="term" value="F:RNA-DNA hybrid ribonuclease activity"/>
    <property type="evidence" value="ECO:0007669"/>
    <property type="project" value="InterPro"/>
</dbReference>
<dbReference type="GO" id="GO:0003676">
    <property type="term" value="F:nucleic acid binding"/>
    <property type="evidence" value="ECO:0007669"/>
    <property type="project" value="InterPro"/>
</dbReference>
<gene>
    <name evidence="2" type="ORF">LNINA_LOCUS4397</name>
</gene>
<sequence length="352" mass="39402">MNNVQLVFVNSFKYLGVIIDNKFKFTQHSAYIIEKAKKLFYKLLLYTRPTWGVHSDNIRTIYEQVIIPIISYATNIWSNSLKYKFITKKFLSLQRLFAIKIVHGFRTLSTVTSISLAQLIPLPDKIKSIATIESSKLLGLSPFLPSDIPLEKFAPPSSLLHPSLRTPITFTEINSVEEFDSFAGKYMHHIFTDGSKHDGAVGAAFVVYDPCKIHVTKKFKLHPSCSVYQAEMLAIQKACEWITSKAQKARSYVICSDSKSSLQELSNPYSYNSFAVNIFKLIHTIGLSNISVGFAWVRAHIGIAGNETADIAAKSAAVLHKPPDLICAPISHIKLQLRSLTSSAPEQCCRGW</sequence>
<dbReference type="InterPro" id="IPR036397">
    <property type="entry name" value="RNaseH_sf"/>
</dbReference>
<keyword evidence="3" id="KW-1185">Reference proteome</keyword>
<dbReference type="EMBL" id="CAVLEF010000005">
    <property type="protein sequence ID" value="CAK1544674.1"/>
    <property type="molecule type" value="Genomic_DNA"/>
</dbReference>
<reference evidence="2 3" key="1">
    <citation type="submission" date="2023-11" db="EMBL/GenBank/DDBJ databases">
        <authorList>
            <person name="Okamura Y."/>
        </authorList>
    </citation>
    <scope>NUCLEOTIDE SEQUENCE [LARGE SCALE GENOMIC DNA]</scope>
</reference>
<dbReference type="PROSITE" id="PS50879">
    <property type="entry name" value="RNASE_H_1"/>
    <property type="match status" value="1"/>
</dbReference>
<dbReference type="Gene3D" id="3.30.420.10">
    <property type="entry name" value="Ribonuclease H-like superfamily/Ribonuclease H"/>
    <property type="match status" value="1"/>
</dbReference>
<dbReference type="AlphaFoldDB" id="A0AAV1J5D5"/>
<comment type="caution">
    <text evidence="2">The sequence shown here is derived from an EMBL/GenBank/DDBJ whole genome shotgun (WGS) entry which is preliminary data.</text>
</comment>